<dbReference type="Proteomes" id="UP000308600">
    <property type="component" value="Unassembled WGS sequence"/>
</dbReference>
<organism evidence="1 2">
    <name type="scientific">Pluteus cervinus</name>
    <dbReference type="NCBI Taxonomy" id="181527"/>
    <lineage>
        <taxon>Eukaryota</taxon>
        <taxon>Fungi</taxon>
        <taxon>Dikarya</taxon>
        <taxon>Basidiomycota</taxon>
        <taxon>Agaricomycotina</taxon>
        <taxon>Agaricomycetes</taxon>
        <taxon>Agaricomycetidae</taxon>
        <taxon>Agaricales</taxon>
        <taxon>Pluteineae</taxon>
        <taxon>Pluteaceae</taxon>
        <taxon>Pluteus</taxon>
    </lineage>
</organism>
<gene>
    <name evidence="1" type="ORF">BDN72DRAFT_840795</name>
</gene>
<dbReference type="EMBL" id="ML208335">
    <property type="protein sequence ID" value="TFK69177.1"/>
    <property type="molecule type" value="Genomic_DNA"/>
</dbReference>
<evidence type="ECO:0000313" key="1">
    <source>
        <dbReference type="EMBL" id="TFK69177.1"/>
    </source>
</evidence>
<protein>
    <submittedName>
        <fullName evidence="1">Uncharacterized protein</fullName>
    </submittedName>
</protein>
<accession>A0ACD3AUZ6</accession>
<reference evidence="1 2" key="1">
    <citation type="journal article" date="2019" name="Nat. Ecol. Evol.">
        <title>Megaphylogeny resolves global patterns of mushroom evolution.</title>
        <authorList>
            <person name="Varga T."/>
            <person name="Krizsan K."/>
            <person name="Foldi C."/>
            <person name="Dima B."/>
            <person name="Sanchez-Garcia M."/>
            <person name="Sanchez-Ramirez S."/>
            <person name="Szollosi G.J."/>
            <person name="Szarkandi J.G."/>
            <person name="Papp V."/>
            <person name="Albert L."/>
            <person name="Andreopoulos W."/>
            <person name="Angelini C."/>
            <person name="Antonin V."/>
            <person name="Barry K.W."/>
            <person name="Bougher N.L."/>
            <person name="Buchanan P."/>
            <person name="Buyck B."/>
            <person name="Bense V."/>
            <person name="Catcheside P."/>
            <person name="Chovatia M."/>
            <person name="Cooper J."/>
            <person name="Damon W."/>
            <person name="Desjardin D."/>
            <person name="Finy P."/>
            <person name="Geml J."/>
            <person name="Haridas S."/>
            <person name="Hughes K."/>
            <person name="Justo A."/>
            <person name="Karasinski D."/>
            <person name="Kautmanova I."/>
            <person name="Kiss B."/>
            <person name="Kocsube S."/>
            <person name="Kotiranta H."/>
            <person name="LaButti K.M."/>
            <person name="Lechner B.E."/>
            <person name="Liimatainen K."/>
            <person name="Lipzen A."/>
            <person name="Lukacs Z."/>
            <person name="Mihaltcheva S."/>
            <person name="Morgado L.N."/>
            <person name="Niskanen T."/>
            <person name="Noordeloos M.E."/>
            <person name="Ohm R.A."/>
            <person name="Ortiz-Santana B."/>
            <person name="Ovrebo C."/>
            <person name="Racz N."/>
            <person name="Riley R."/>
            <person name="Savchenko A."/>
            <person name="Shiryaev A."/>
            <person name="Soop K."/>
            <person name="Spirin V."/>
            <person name="Szebenyi C."/>
            <person name="Tomsovsky M."/>
            <person name="Tulloss R.E."/>
            <person name="Uehling J."/>
            <person name="Grigoriev I.V."/>
            <person name="Vagvolgyi C."/>
            <person name="Papp T."/>
            <person name="Martin F.M."/>
            <person name="Miettinen O."/>
            <person name="Hibbett D.S."/>
            <person name="Nagy L.G."/>
        </authorList>
    </citation>
    <scope>NUCLEOTIDE SEQUENCE [LARGE SCALE GENOMIC DNA]</scope>
    <source>
        <strain evidence="1 2">NL-1719</strain>
    </source>
</reference>
<evidence type="ECO:0000313" key="2">
    <source>
        <dbReference type="Proteomes" id="UP000308600"/>
    </source>
</evidence>
<name>A0ACD3AUZ6_9AGAR</name>
<keyword evidence="2" id="KW-1185">Reference proteome</keyword>
<proteinExistence type="predicted"/>
<sequence>MASTVGPAEGLGIHRGAIDQTMITILSPPVTIKRIRDVLQSMGIQVREESTYRFRCVRPRKQGVVLLARDAGEGGADDGNQGPNLTLTFAEETPSKDEDDDVYDEATSGPPPSSEVLYGQQTEDPGDELRFSVELTKIDRLEGTYSLDLRRLRGNLRSYKFIYCEFRDRISLQ</sequence>